<dbReference type="NCBIfam" id="TIGR00730">
    <property type="entry name" value="Rossman fold protein, TIGR00730 family"/>
    <property type="match status" value="1"/>
</dbReference>
<evidence type="ECO:0000256" key="1">
    <source>
        <dbReference type="ARBA" id="ARBA00000274"/>
    </source>
</evidence>
<dbReference type="PANTHER" id="PTHR31223">
    <property type="entry name" value="LOG FAMILY PROTEIN YJL055W"/>
    <property type="match status" value="1"/>
</dbReference>
<keyword evidence="3" id="KW-0203">Cytokinin biosynthesis</keyword>
<dbReference type="InterPro" id="IPR005269">
    <property type="entry name" value="LOG"/>
</dbReference>
<dbReference type="PANTHER" id="PTHR31223:SF70">
    <property type="entry name" value="LOG FAMILY PROTEIN YJL055W"/>
    <property type="match status" value="1"/>
</dbReference>
<dbReference type="RefSeq" id="WP_265962982.1">
    <property type="nucleotide sequence ID" value="NZ_JAPEVI010000003.1"/>
</dbReference>
<name>A0ABT3R289_9HYPH</name>
<dbReference type="EMBL" id="JAPEVI010000003">
    <property type="protein sequence ID" value="MCX2723206.1"/>
    <property type="molecule type" value="Genomic_DNA"/>
</dbReference>
<organism evidence="4 5">
    <name type="scientific">Roseibium salinum</name>
    <dbReference type="NCBI Taxonomy" id="1604349"/>
    <lineage>
        <taxon>Bacteria</taxon>
        <taxon>Pseudomonadati</taxon>
        <taxon>Pseudomonadota</taxon>
        <taxon>Alphaproteobacteria</taxon>
        <taxon>Hyphomicrobiales</taxon>
        <taxon>Stappiaceae</taxon>
        <taxon>Roseibium</taxon>
    </lineage>
</organism>
<dbReference type="SUPFAM" id="SSF102405">
    <property type="entry name" value="MCP/YpsA-like"/>
    <property type="match status" value="1"/>
</dbReference>
<reference evidence="4 5" key="1">
    <citation type="journal article" date="2016" name="Int. J. Syst. Evol. Microbiol.">
        <title>Labrenzia salina sp. nov., isolated from the rhizosphere of the halophyte Arthrocnemum macrostachyum.</title>
        <authorList>
            <person name="Camacho M."/>
            <person name="Redondo-Gomez S."/>
            <person name="Rodriguez-Llorente I."/>
            <person name="Rohde M."/>
            <person name="Sproer C."/>
            <person name="Schumann P."/>
            <person name="Klenk H.P."/>
            <person name="Montero-Calasanz M.D.C."/>
        </authorList>
    </citation>
    <scope>NUCLEOTIDE SEQUENCE [LARGE SCALE GENOMIC DNA]</scope>
    <source>
        <strain evidence="4 5">DSM 29163</strain>
    </source>
</reference>
<accession>A0ABT3R289</accession>
<sequence length="205" mass="22217">MNTVPQNQLTSVCVYCGSSFGSDLSHEAAATRLGQLIAEAGLRLVYGGGSVGLMGTVANSALEAGGKVTGIIPHFLEKREVMLESLDDLIITKDMHERKHLMFQKADAFIALPGGIGTLEEAVEMMTWAQLGQHRKPVALANINGFWSPLLELFDHMRAQGYIRPETEVPYLVAKRVEDVLPMLQRAVGGGDQDNPDEVATVSEL</sequence>
<dbReference type="InterPro" id="IPR031100">
    <property type="entry name" value="LOG_fam"/>
</dbReference>
<dbReference type="Gene3D" id="3.40.50.450">
    <property type="match status" value="1"/>
</dbReference>
<evidence type="ECO:0000313" key="4">
    <source>
        <dbReference type="EMBL" id="MCX2723206.1"/>
    </source>
</evidence>
<protein>
    <recommendedName>
        <fullName evidence="3">Cytokinin riboside 5'-monophosphate phosphoribohydrolase</fullName>
        <ecNumber evidence="3">3.2.2.n1</ecNumber>
    </recommendedName>
</protein>
<comment type="similarity">
    <text evidence="2 3">Belongs to the LOG family.</text>
</comment>
<comment type="catalytic activity">
    <reaction evidence="1">
        <text>AMP + H2O = D-ribose 5-phosphate + adenine</text>
        <dbReference type="Rhea" id="RHEA:20129"/>
        <dbReference type="ChEBI" id="CHEBI:15377"/>
        <dbReference type="ChEBI" id="CHEBI:16708"/>
        <dbReference type="ChEBI" id="CHEBI:78346"/>
        <dbReference type="ChEBI" id="CHEBI:456215"/>
        <dbReference type="EC" id="3.2.2.4"/>
    </reaction>
</comment>
<dbReference type="EC" id="3.2.2.n1" evidence="3"/>
<evidence type="ECO:0000313" key="5">
    <source>
        <dbReference type="Proteomes" id="UP001300261"/>
    </source>
</evidence>
<proteinExistence type="inferred from homology"/>
<comment type="caution">
    <text evidence="4">The sequence shown here is derived from an EMBL/GenBank/DDBJ whole genome shotgun (WGS) entry which is preliminary data.</text>
</comment>
<dbReference type="Pfam" id="PF03641">
    <property type="entry name" value="Lysine_decarbox"/>
    <property type="match status" value="1"/>
</dbReference>
<keyword evidence="5" id="KW-1185">Reference proteome</keyword>
<gene>
    <name evidence="4" type="ORF">ON753_12600</name>
</gene>
<dbReference type="Proteomes" id="UP001300261">
    <property type="component" value="Unassembled WGS sequence"/>
</dbReference>
<evidence type="ECO:0000256" key="3">
    <source>
        <dbReference type="RuleBase" id="RU363015"/>
    </source>
</evidence>
<evidence type="ECO:0000256" key="2">
    <source>
        <dbReference type="ARBA" id="ARBA00006763"/>
    </source>
</evidence>
<keyword evidence="3" id="KW-0378">Hydrolase</keyword>